<evidence type="ECO:0000256" key="1">
    <source>
        <dbReference type="SAM" id="SignalP"/>
    </source>
</evidence>
<reference evidence="2 3" key="1">
    <citation type="submission" date="2020-01" db="EMBL/GenBank/DDBJ databases">
        <authorList>
            <person name="Rodrigo-Torres L."/>
            <person name="Arahal R. D."/>
            <person name="Lucena T."/>
        </authorList>
    </citation>
    <scope>NUCLEOTIDE SEQUENCE [LARGE SCALE GENOMIC DNA]</scope>
    <source>
        <strain evidence="2 3">CECT 9393</strain>
    </source>
</reference>
<feature type="signal peptide" evidence="1">
    <location>
        <begin position="1"/>
        <end position="23"/>
    </location>
</feature>
<keyword evidence="1" id="KW-0732">Signal</keyword>
<dbReference type="EMBL" id="CACVBY010000036">
    <property type="protein sequence ID" value="CAA7387716.1"/>
    <property type="molecule type" value="Genomic_DNA"/>
</dbReference>
<feature type="chain" id="PRO_5027121717" evidence="1">
    <location>
        <begin position="24"/>
        <end position="93"/>
    </location>
</feature>
<organism evidence="2 3">
    <name type="scientific">Chryseobacterium fistulae</name>
    <dbReference type="NCBI Taxonomy" id="2675058"/>
    <lineage>
        <taxon>Bacteria</taxon>
        <taxon>Pseudomonadati</taxon>
        <taxon>Bacteroidota</taxon>
        <taxon>Flavobacteriia</taxon>
        <taxon>Flavobacteriales</taxon>
        <taxon>Weeksellaceae</taxon>
        <taxon>Chryseobacterium group</taxon>
        <taxon>Chryseobacterium</taxon>
    </lineage>
</organism>
<gene>
    <name evidence="2" type="ORF">CHRY9393_01789</name>
</gene>
<name>A0A6N4XWD1_9FLAO</name>
<evidence type="ECO:0000313" key="3">
    <source>
        <dbReference type="Proteomes" id="UP000445309"/>
    </source>
</evidence>
<dbReference type="AlphaFoldDB" id="A0A6N4XWD1"/>
<sequence>MKNFRKIALPVAILLMGAGSAYATTAFKSSKVVDQLGYRFDPSAPVGERCVITEKMCTETPGDVCSYSDASGTQNLFQNIDGTSCGNQLFEIQ</sequence>
<dbReference type="InterPro" id="IPR045391">
    <property type="entry name" value="DUF6520"/>
</dbReference>
<protein>
    <submittedName>
        <fullName evidence="2">Uncharacterized protein</fullName>
    </submittedName>
</protein>
<evidence type="ECO:0000313" key="2">
    <source>
        <dbReference type="EMBL" id="CAA7387716.1"/>
    </source>
</evidence>
<dbReference type="Pfam" id="PF20130">
    <property type="entry name" value="DUF6520"/>
    <property type="match status" value="1"/>
</dbReference>
<dbReference type="Proteomes" id="UP000445309">
    <property type="component" value="Unassembled WGS sequence"/>
</dbReference>
<dbReference type="RefSeq" id="WP_162072979.1">
    <property type="nucleotide sequence ID" value="NZ_CACVBY010000036.1"/>
</dbReference>
<proteinExistence type="predicted"/>
<keyword evidence="3" id="KW-1185">Reference proteome</keyword>
<accession>A0A6N4XWD1</accession>